<keyword evidence="6" id="KW-0539">Nucleus</keyword>
<evidence type="ECO:0000256" key="1">
    <source>
        <dbReference type="ARBA" id="ARBA00004123"/>
    </source>
</evidence>
<evidence type="ECO:0000256" key="6">
    <source>
        <dbReference type="ARBA" id="ARBA00023242"/>
    </source>
</evidence>
<dbReference type="GO" id="GO:0016251">
    <property type="term" value="F:RNA polymerase II general transcription initiation factor activity"/>
    <property type="evidence" value="ECO:0007669"/>
    <property type="project" value="TreeGrafter"/>
</dbReference>
<feature type="non-terminal residue" evidence="10">
    <location>
        <position position="1"/>
    </location>
</feature>
<dbReference type="InterPro" id="IPR045144">
    <property type="entry name" value="TAF4"/>
</dbReference>
<comment type="function">
    <text evidence="7">Functions as a component of the DNA-binding general transcription factor complex TFIID. Binding of TFIID to a promoter (with or without TATA element) is the initial step in pre-initiation complex (PIC) formation. TFIID plays a key role in the regulation of gene expression by RNA polymerase II through different activities such as transcription activator interaction, core promoter recognition and selectivity, TFIIA and TFIIB interaction, chromatin modification (histone acetylation by TAF1), facilitation of DNA opening and initiation of transcription.</text>
</comment>
<evidence type="ECO:0000256" key="7">
    <source>
        <dbReference type="ARBA" id="ARBA00025346"/>
    </source>
</evidence>
<dbReference type="STRING" id="1176355.A0A4Q9LPB0"/>
<keyword evidence="5" id="KW-0804">Transcription</keyword>
<keyword evidence="10" id="KW-0396">Initiation factor</keyword>
<evidence type="ECO:0000256" key="4">
    <source>
        <dbReference type="ARBA" id="ARBA00023015"/>
    </source>
</evidence>
<organism evidence="10 11">
    <name type="scientific">Hamiltosporidium tvaerminnensis</name>
    <dbReference type="NCBI Taxonomy" id="1176355"/>
    <lineage>
        <taxon>Eukaryota</taxon>
        <taxon>Fungi</taxon>
        <taxon>Fungi incertae sedis</taxon>
        <taxon>Microsporidia</taxon>
        <taxon>Dubosqiidae</taxon>
        <taxon>Hamiltosporidium</taxon>
    </lineage>
</organism>
<dbReference type="PANTHER" id="PTHR15138">
    <property type="entry name" value="TRANSCRIPTION INITIATION FACTOR TFIID SUBUNIT 4"/>
    <property type="match status" value="1"/>
</dbReference>
<dbReference type="Proteomes" id="UP000292282">
    <property type="component" value="Unassembled WGS sequence"/>
</dbReference>
<evidence type="ECO:0000256" key="8">
    <source>
        <dbReference type="ARBA" id="ARBA00031747"/>
    </source>
</evidence>
<sequence length="324" mass="38557">KPMNKEYLATLPMEQRRAIEKAYISVVNKEISPSEFFNYCKEILGSMKYSLLFYNKPLEESPSTPKQSTREHNNNGSADLKTEHLQDIIQYTGVDLKEEEEKIFKDSEHNIGNSYVQDEDKRNKMESLLNLDLFIEFIKKICALRNISIDNDCLYVLFMALKRKLLELLEKMEEVSKFRVDSTRGEFIIRIENDIRRQLWFLEEKEKKEMEKLKIKKFESEDEGRKRVKRTIQEREDLLIKKRLSNNVALAALGGQQKSWMNVENIPISKEKESPLQSLYSPFDEKEQERKISMRSITMSDFLYVLEHDKRYNKSIFTIQQYFL</sequence>
<comment type="similarity">
    <text evidence="2">Belongs to the TAF4 family.</text>
</comment>
<feature type="domain" description="Transcription initiation factor TFIID component TAF4 C-terminal" evidence="9">
    <location>
        <begin position="85"/>
        <end position="317"/>
    </location>
</feature>
<evidence type="ECO:0000256" key="2">
    <source>
        <dbReference type="ARBA" id="ARBA00006178"/>
    </source>
</evidence>
<dbReference type="VEuPathDB" id="MicrosporidiaDB:CWI38_2158p0010"/>
<accession>A0A4Q9LPB0</accession>
<dbReference type="InterPro" id="IPR007900">
    <property type="entry name" value="TAF4_C"/>
</dbReference>
<dbReference type="GO" id="GO:0003677">
    <property type="term" value="F:DNA binding"/>
    <property type="evidence" value="ECO:0007669"/>
    <property type="project" value="TreeGrafter"/>
</dbReference>
<evidence type="ECO:0000256" key="5">
    <source>
        <dbReference type="ARBA" id="ARBA00023163"/>
    </source>
</evidence>
<evidence type="ECO:0000256" key="3">
    <source>
        <dbReference type="ARBA" id="ARBA00017306"/>
    </source>
</evidence>
<evidence type="ECO:0000313" key="10">
    <source>
        <dbReference type="EMBL" id="TBU09351.1"/>
    </source>
</evidence>
<evidence type="ECO:0000313" key="11">
    <source>
        <dbReference type="Proteomes" id="UP000292282"/>
    </source>
</evidence>
<comment type="caution">
    <text evidence="10">The sequence shown here is derived from an EMBL/GenBank/DDBJ whole genome shotgun (WGS) entry which is preliminary data.</text>
</comment>
<keyword evidence="4" id="KW-0805">Transcription regulation</keyword>
<dbReference type="AlphaFoldDB" id="A0A4Q9LPB0"/>
<reference evidence="10 11" key="1">
    <citation type="submission" date="2017-12" db="EMBL/GenBank/DDBJ databases">
        <authorList>
            <person name="Pombert J.-F."/>
            <person name="Haag K.L."/>
            <person name="Ebert D."/>
        </authorList>
    </citation>
    <scope>NUCLEOTIDE SEQUENCE [LARGE SCALE GENOMIC DNA]</scope>
    <source>
        <strain evidence="10">IL-G-3</strain>
    </source>
</reference>
<proteinExistence type="inferred from homology"/>
<gene>
    <name evidence="10" type="ORF">CWI38_2158p0010</name>
</gene>
<dbReference type="GO" id="GO:0003743">
    <property type="term" value="F:translation initiation factor activity"/>
    <property type="evidence" value="ECO:0007669"/>
    <property type="project" value="UniProtKB-KW"/>
</dbReference>
<dbReference type="EMBL" id="PITK01002158">
    <property type="protein sequence ID" value="TBU09351.1"/>
    <property type="molecule type" value="Genomic_DNA"/>
</dbReference>
<comment type="subcellular location">
    <subcellularLocation>
        <location evidence="1">Nucleus</location>
    </subcellularLocation>
</comment>
<dbReference type="OrthoDB" id="21060at2759"/>
<protein>
    <recommendedName>
        <fullName evidence="3">Transcription initiation factor TFIID subunit 4</fullName>
    </recommendedName>
    <alternativeName>
        <fullName evidence="8">TBP-associated factor 4</fullName>
    </alternativeName>
</protein>
<keyword evidence="10" id="KW-0648">Protein biosynthesis</keyword>
<name>A0A4Q9LPB0_9MICR</name>
<dbReference type="Pfam" id="PF05236">
    <property type="entry name" value="TAF4"/>
    <property type="match status" value="1"/>
</dbReference>
<evidence type="ECO:0000259" key="9">
    <source>
        <dbReference type="Pfam" id="PF05236"/>
    </source>
</evidence>
<dbReference type="GO" id="GO:0005669">
    <property type="term" value="C:transcription factor TFIID complex"/>
    <property type="evidence" value="ECO:0007669"/>
    <property type="project" value="InterPro"/>
</dbReference>
<dbReference type="PANTHER" id="PTHR15138:SF14">
    <property type="entry name" value="TRANSCRIPTION INITIATION FACTOR TFIID SUBUNIT 4"/>
    <property type="match status" value="1"/>
</dbReference>
<keyword evidence="11" id="KW-1185">Reference proteome</keyword>
<dbReference type="GO" id="GO:0006367">
    <property type="term" value="P:transcription initiation at RNA polymerase II promoter"/>
    <property type="evidence" value="ECO:0007669"/>
    <property type="project" value="TreeGrafter"/>
</dbReference>